<organism evidence="2 3">
    <name type="scientific">Platanthera guangdongensis</name>
    <dbReference type="NCBI Taxonomy" id="2320717"/>
    <lineage>
        <taxon>Eukaryota</taxon>
        <taxon>Viridiplantae</taxon>
        <taxon>Streptophyta</taxon>
        <taxon>Embryophyta</taxon>
        <taxon>Tracheophyta</taxon>
        <taxon>Spermatophyta</taxon>
        <taxon>Magnoliopsida</taxon>
        <taxon>Liliopsida</taxon>
        <taxon>Asparagales</taxon>
        <taxon>Orchidaceae</taxon>
        <taxon>Orchidoideae</taxon>
        <taxon>Orchideae</taxon>
        <taxon>Orchidinae</taxon>
        <taxon>Platanthera</taxon>
    </lineage>
</organism>
<dbReference type="Gene3D" id="2.60.200.20">
    <property type="match status" value="1"/>
</dbReference>
<dbReference type="Proteomes" id="UP001412067">
    <property type="component" value="Unassembled WGS sequence"/>
</dbReference>
<proteinExistence type="predicted"/>
<feature type="domain" description="FHA" evidence="1">
    <location>
        <begin position="35"/>
        <end position="94"/>
    </location>
</feature>
<dbReference type="PANTHER" id="PTHR21712">
    <property type="entry name" value="PRE-RRNA-PROCESSING PROTEIN FHL1"/>
    <property type="match status" value="1"/>
</dbReference>
<name>A0ABR2M2Y4_9ASPA</name>
<dbReference type="EMBL" id="JBBWWR010000012">
    <property type="protein sequence ID" value="KAK8958413.1"/>
    <property type="molecule type" value="Genomic_DNA"/>
</dbReference>
<dbReference type="SMART" id="SM00240">
    <property type="entry name" value="FHA"/>
    <property type="match status" value="1"/>
</dbReference>
<dbReference type="CDD" id="cd22701">
    <property type="entry name" value="FHA_FKH1-like"/>
    <property type="match status" value="1"/>
</dbReference>
<dbReference type="InterPro" id="IPR000253">
    <property type="entry name" value="FHA_dom"/>
</dbReference>
<dbReference type="Pfam" id="PF00498">
    <property type="entry name" value="FHA"/>
    <property type="match status" value="1"/>
</dbReference>
<keyword evidence="3" id="KW-1185">Reference proteome</keyword>
<dbReference type="InterPro" id="IPR045178">
    <property type="entry name" value="Fhl1/FHA1"/>
</dbReference>
<protein>
    <recommendedName>
        <fullName evidence="1">FHA domain-containing protein</fullName>
    </recommendedName>
</protein>
<dbReference type="PROSITE" id="PS50006">
    <property type="entry name" value="FHA_DOMAIN"/>
    <property type="match status" value="1"/>
</dbReference>
<accession>A0ABR2M2Y4</accession>
<evidence type="ECO:0000313" key="3">
    <source>
        <dbReference type="Proteomes" id="UP001412067"/>
    </source>
</evidence>
<evidence type="ECO:0000313" key="2">
    <source>
        <dbReference type="EMBL" id="KAK8958413.1"/>
    </source>
</evidence>
<evidence type="ECO:0000259" key="1">
    <source>
        <dbReference type="PROSITE" id="PS50006"/>
    </source>
</evidence>
<dbReference type="SUPFAM" id="SSF49879">
    <property type="entry name" value="SMAD/FHA domain"/>
    <property type="match status" value="1"/>
</dbReference>
<sequence length="144" mass="16066">MESSSGSSAGGGDPEVGFAKLQGEDFEYYMQTYSIVLGRNSKRADVDVDVDLVNLGGGMNISRRHARIFYDFSRRRFALEVFGKNGCLVEGVLHVPGPAPIKLDSQDLLQIGDMKFYFLLPSRSALASSFFLRHRIGFPGRRRR</sequence>
<dbReference type="PANTHER" id="PTHR21712:SF35">
    <property type="entry name" value="FHA DOMAIN-CONTAINING PROTEIN FHA2"/>
    <property type="match status" value="1"/>
</dbReference>
<dbReference type="InterPro" id="IPR008984">
    <property type="entry name" value="SMAD_FHA_dom_sf"/>
</dbReference>
<comment type="caution">
    <text evidence="2">The sequence shown here is derived from an EMBL/GenBank/DDBJ whole genome shotgun (WGS) entry which is preliminary data.</text>
</comment>
<gene>
    <name evidence="2" type="ORF">KSP40_PGU017544</name>
</gene>
<reference evidence="2 3" key="1">
    <citation type="journal article" date="2022" name="Nat. Plants">
        <title>Genomes of leafy and leafless Platanthera orchids illuminate the evolution of mycoheterotrophy.</title>
        <authorList>
            <person name="Li M.H."/>
            <person name="Liu K.W."/>
            <person name="Li Z."/>
            <person name="Lu H.C."/>
            <person name="Ye Q.L."/>
            <person name="Zhang D."/>
            <person name="Wang J.Y."/>
            <person name="Li Y.F."/>
            <person name="Zhong Z.M."/>
            <person name="Liu X."/>
            <person name="Yu X."/>
            <person name="Liu D.K."/>
            <person name="Tu X.D."/>
            <person name="Liu B."/>
            <person name="Hao Y."/>
            <person name="Liao X.Y."/>
            <person name="Jiang Y.T."/>
            <person name="Sun W.H."/>
            <person name="Chen J."/>
            <person name="Chen Y.Q."/>
            <person name="Ai Y."/>
            <person name="Zhai J.W."/>
            <person name="Wu S.S."/>
            <person name="Zhou Z."/>
            <person name="Hsiao Y.Y."/>
            <person name="Wu W.L."/>
            <person name="Chen Y.Y."/>
            <person name="Lin Y.F."/>
            <person name="Hsu J.L."/>
            <person name="Li C.Y."/>
            <person name="Wang Z.W."/>
            <person name="Zhao X."/>
            <person name="Zhong W.Y."/>
            <person name="Ma X.K."/>
            <person name="Ma L."/>
            <person name="Huang J."/>
            <person name="Chen G.Z."/>
            <person name="Huang M.Z."/>
            <person name="Huang L."/>
            <person name="Peng D.H."/>
            <person name="Luo Y.B."/>
            <person name="Zou S.Q."/>
            <person name="Chen S.P."/>
            <person name="Lan S."/>
            <person name="Tsai W.C."/>
            <person name="Van de Peer Y."/>
            <person name="Liu Z.J."/>
        </authorList>
    </citation>
    <scope>NUCLEOTIDE SEQUENCE [LARGE SCALE GENOMIC DNA]</scope>
    <source>
        <strain evidence="2">Lor288</strain>
    </source>
</reference>